<dbReference type="Proteomes" id="UP000325116">
    <property type="component" value="Unassembled WGS sequence"/>
</dbReference>
<comment type="caution">
    <text evidence="1">The sequence shown here is derived from an EMBL/GenBank/DDBJ whole genome shotgun (WGS) entry which is preliminary data.</text>
</comment>
<sequence>MKKIFIIILSILFIINGCDKRRDSNSEFGVYEFEKYISKLISNRDALEFTSNFLLNLDSSLIEKINQMTIIYELNPIEIIESIKKRGALYQRIFSDNEDSLCNYLPKEGGYYDVSVTYRKYKDIAVAQIEYPSFNVISKNSIEFVAIYLEGKWNLITINFLNLEKFY</sequence>
<protein>
    <submittedName>
        <fullName evidence="1">Uncharacterized protein</fullName>
    </submittedName>
</protein>
<accession>A0A5C8CGQ8</accession>
<reference evidence="1 2" key="1">
    <citation type="journal article" date="1992" name="Lakartidningen">
        <title>[Penicillin V and not amoxicillin is the first choice preparation in acute otitis].</title>
        <authorList>
            <person name="Kamme C."/>
            <person name="Lundgren K."/>
            <person name="Prellner K."/>
        </authorList>
    </citation>
    <scope>NUCLEOTIDE SEQUENCE [LARGE SCALE GENOMIC DNA]</scope>
    <source>
        <strain evidence="1 2">W1</strain>
    </source>
</reference>
<organism evidence="1 2">
    <name type="scientific">Brachyspira aalborgi</name>
    <dbReference type="NCBI Taxonomy" id="29522"/>
    <lineage>
        <taxon>Bacteria</taxon>
        <taxon>Pseudomonadati</taxon>
        <taxon>Spirochaetota</taxon>
        <taxon>Spirochaetia</taxon>
        <taxon>Brachyspirales</taxon>
        <taxon>Brachyspiraceae</taxon>
        <taxon>Brachyspira</taxon>
    </lineage>
</organism>
<proteinExistence type="predicted"/>
<dbReference type="EMBL" id="SAXT01000004">
    <property type="protein sequence ID" value="TXJ12197.1"/>
    <property type="molecule type" value="Genomic_DNA"/>
</dbReference>
<dbReference type="RefSeq" id="WP_147758193.1">
    <property type="nucleotide sequence ID" value="NZ_SAXT01000004.1"/>
</dbReference>
<evidence type="ECO:0000313" key="1">
    <source>
        <dbReference type="EMBL" id="TXJ12197.1"/>
    </source>
</evidence>
<dbReference type="AlphaFoldDB" id="A0A5C8CGQ8"/>
<gene>
    <name evidence="1" type="ORF">EPJ80_05240</name>
</gene>
<name>A0A5C8CGQ8_9SPIR</name>
<evidence type="ECO:0000313" key="2">
    <source>
        <dbReference type="Proteomes" id="UP000325116"/>
    </source>
</evidence>